<dbReference type="InterPro" id="IPR006139">
    <property type="entry name" value="D-isomer_2_OHA_DH_cat_dom"/>
</dbReference>
<dbReference type="InterPro" id="IPR036291">
    <property type="entry name" value="NAD(P)-bd_dom_sf"/>
</dbReference>
<comment type="similarity">
    <text evidence="3">Belongs to the D-isomer specific 2-hydroxyacid dehydrogenase family.</text>
</comment>
<evidence type="ECO:0000256" key="2">
    <source>
        <dbReference type="ARBA" id="ARBA00073306"/>
    </source>
</evidence>
<dbReference type="SUPFAM" id="SSF52283">
    <property type="entry name" value="Formate/glycerate dehydrogenase catalytic domain-like"/>
    <property type="match status" value="1"/>
</dbReference>
<organism evidence="7 8">
    <name type="scientific">Aquatica leii</name>
    <dbReference type="NCBI Taxonomy" id="1421715"/>
    <lineage>
        <taxon>Eukaryota</taxon>
        <taxon>Metazoa</taxon>
        <taxon>Ecdysozoa</taxon>
        <taxon>Arthropoda</taxon>
        <taxon>Hexapoda</taxon>
        <taxon>Insecta</taxon>
        <taxon>Pterygota</taxon>
        <taxon>Neoptera</taxon>
        <taxon>Endopterygota</taxon>
        <taxon>Coleoptera</taxon>
        <taxon>Polyphaga</taxon>
        <taxon>Elateriformia</taxon>
        <taxon>Elateroidea</taxon>
        <taxon>Lampyridae</taxon>
        <taxon>Luciolinae</taxon>
        <taxon>Aquatica</taxon>
    </lineage>
</organism>
<dbReference type="GO" id="GO:0005829">
    <property type="term" value="C:cytosol"/>
    <property type="evidence" value="ECO:0007669"/>
    <property type="project" value="TreeGrafter"/>
</dbReference>
<dbReference type="GO" id="GO:0030267">
    <property type="term" value="F:glyoxylate reductase (NADPH) activity"/>
    <property type="evidence" value="ECO:0007669"/>
    <property type="project" value="TreeGrafter"/>
</dbReference>
<comment type="caution">
    <text evidence="7">The sequence shown here is derived from an EMBL/GenBank/DDBJ whole genome shotgun (WGS) entry which is preliminary data.</text>
</comment>
<evidence type="ECO:0000259" key="6">
    <source>
        <dbReference type="Pfam" id="PF02826"/>
    </source>
</evidence>
<dbReference type="SUPFAM" id="SSF51735">
    <property type="entry name" value="NAD(P)-binding Rossmann-fold domains"/>
    <property type="match status" value="1"/>
</dbReference>
<name>A0AAN7P0C4_9COLE</name>
<dbReference type="Pfam" id="PF00389">
    <property type="entry name" value="2-Hacid_dh"/>
    <property type="match status" value="1"/>
</dbReference>
<evidence type="ECO:0000259" key="5">
    <source>
        <dbReference type="Pfam" id="PF00389"/>
    </source>
</evidence>
<dbReference type="PANTHER" id="PTHR10996">
    <property type="entry name" value="2-HYDROXYACID DEHYDROGENASE-RELATED"/>
    <property type="match status" value="1"/>
</dbReference>
<evidence type="ECO:0000313" key="7">
    <source>
        <dbReference type="EMBL" id="KAK4874302.1"/>
    </source>
</evidence>
<dbReference type="PANTHER" id="PTHR10996:SF119">
    <property type="entry name" value="FI03731P-RELATED"/>
    <property type="match status" value="1"/>
</dbReference>
<evidence type="ECO:0000256" key="4">
    <source>
        <dbReference type="SAM" id="MobiDB-lite"/>
    </source>
</evidence>
<keyword evidence="8" id="KW-1185">Reference proteome</keyword>
<dbReference type="GO" id="GO:0008465">
    <property type="term" value="F:hydroxypyruvate reductase (NADH) activity"/>
    <property type="evidence" value="ECO:0007669"/>
    <property type="project" value="TreeGrafter"/>
</dbReference>
<keyword evidence="1 3" id="KW-0560">Oxidoreductase</keyword>
<feature type="region of interest" description="Disordered" evidence="4">
    <location>
        <begin position="29"/>
        <end position="49"/>
    </location>
</feature>
<accession>A0AAN7P0C4</accession>
<dbReference type="Pfam" id="PF02826">
    <property type="entry name" value="2-Hacid_dh_C"/>
    <property type="match status" value="1"/>
</dbReference>
<dbReference type="InterPro" id="IPR029753">
    <property type="entry name" value="D-isomer_DH_CS"/>
</dbReference>
<evidence type="ECO:0000313" key="8">
    <source>
        <dbReference type="Proteomes" id="UP001353858"/>
    </source>
</evidence>
<protein>
    <recommendedName>
        <fullName evidence="2">Glyoxylate reductase/hydroxypyruvate reductase</fullName>
    </recommendedName>
</protein>
<dbReference type="AlphaFoldDB" id="A0AAN7P0C4"/>
<dbReference type="Gene3D" id="3.40.50.720">
    <property type="entry name" value="NAD(P)-binding Rossmann-like Domain"/>
    <property type="match status" value="2"/>
</dbReference>
<evidence type="ECO:0000256" key="1">
    <source>
        <dbReference type="ARBA" id="ARBA00023002"/>
    </source>
</evidence>
<dbReference type="FunFam" id="3.40.50.720:FF:000026">
    <property type="entry name" value="Glyoxylate/hydroxypyruvate reductase B"/>
    <property type="match status" value="1"/>
</dbReference>
<dbReference type="CDD" id="cd05301">
    <property type="entry name" value="GDH"/>
    <property type="match status" value="1"/>
</dbReference>
<gene>
    <name evidence="7" type="ORF">RN001_013662</name>
</gene>
<dbReference type="GO" id="GO:0051287">
    <property type="term" value="F:NAD binding"/>
    <property type="evidence" value="ECO:0007669"/>
    <property type="project" value="InterPro"/>
</dbReference>
<dbReference type="InterPro" id="IPR050223">
    <property type="entry name" value="D-isomer_2-hydroxyacid_DH"/>
</dbReference>
<dbReference type="PROSITE" id="PS00671">
    <property type="entry name" value="D_2_HYDROXYACID_DH_3"/>
    <property type="match status" value="1"/>
</dbReference>
<evidence type="ECO:0000256" key="3">
    <source>
        <dbReference type="RuleBase" id="RU003719"/>
    </source>
</evidence>
<proteinExistence type="inferred from homology"/>
<dbReference type="InterPro" id="IPR006140">
    <property type="entry name" value="D-isomer_DH_NAD-bd"/>
</dbReference>
<reference evidence="8" key="1">
    <citation type="submission" date="2023-01" db="EMBL/GenBank/DDBJ databases">
        <title>Key to firefly adult light organ development and bioluminescence: homeobox transcription factors regulate luciferase expression and transportation to peroxisome.</title>
        <authorList>
            <person name="Fu X."/>
        </authorList>
    </citation>
    <scope>NUCLEOTIDE SEQUENCE [LARGE SCALE GENOMIC DNA]</scope>
</reference>
<feature type="domain" description="D-isomer specific 2-hydroxyacid dehydrogenase catalytic" evidence="5">
    <location>
        <begin position="126"/>
        <end position="434"/>
    </location>
</feature>
<feature type="domain" description="D-isomer specific 2-hydroxyacid dehydrogenase NAD-binding" evidence="6">
    <location>
        <begin position="227"/>
        <end position="403"/>
    </location>
</feature>
<sequence length="437" mass="48896">MRYDCAPVKQRRKKIQVPADKSVAIDDLESSEEDIDDHFSTHDTDTDMDPMSEFEYDNENLMENRTVSNASDNKHLTNKINENDDCDNLNNVLPINQKDIQLNDWLLVSFVNVKMEFSSNKKVLMVTSDIPESAIKLLQSNFNTIVNYEHNREAMLAKVPGVSALFWSTKVKLDKEMIDAAGPQLEIVGAMSAGLDNIDVDELKRRNIKLSNTPEVLNAAVADIAVLLALAASRRLHEGRLHIENNTWETNLLWMLGQDLEDSTVGIVGLGKIGEAIVKRLTVFNVKEFIYCGHREKEEAKKLGAKFVTFEELLRQSDFVIISCPLTDETRNMFNDDGFKKMKNTAVLVNVGRGGIIDQPALVKALKGNQIFAAGLDVMTPEPLPSDHELVKLPNCVLIPHLGSSTMKTRTKMAELAANNIIRGLRGEELLTPVFHL</sequence>
<dbReference type="Proteomes" id="UP001353858">
    <property type="component" value="Unassembled WGS sequence"/>
</dbReference>
<dbReference type="EMBL" id="JARPUR010000006">
    <property type="protein sequence ID" value="KAK4874302.1"/>
    <property type="molecule type" value="Genomic_DNA"/>
</dbReference>